<organism evidence="3 4">
    <name type="scientific">Candidatus Nitrospira allomarina</name>
    <dbReference type="NCBI Taxonomy" id="3020900"/>
    <lineage>
        <taxon>Bacteria</taxon>
        <taxon>Pseudomonadati</taxon>
        <taxon>Nitrospirota</taxon>
        <taxon>Nitrospiria</taxon>
        <taxon>Nitrospirales</taxon>
        <taxon>Nitrospiraceae</taxon>
        <taxon>Nitrospira</taxon>
    </lineage>
</organism>
<protein>
    <submittedName>
        <fullName evidence="3">GAF domain-containing protein</fullName>
    </submittedName>
</protein>
<feature type="domain" description="GAF" evidence="2">
    <location>
        <begin position="251"/>
        <end position="405"/>
    </location>
</feature>
<dbReference type="AlphaFoldDB" id="A0AA96JT71"/>
<accession>A0AA96JT71</accession>
<keyword evidence="1" id="KW-0472">Membrane</keyword>
<sequence length="573" mass="63041">MPSPLSLQNSVERPQKNRGQVLGLALLVATVVFVVDLFLPMGVAEAVPYVAGVLIALRSPDKNDPLRLAGLCTLLTIIGFYFSPSGAEPWIGMTNRSIALFAIWSTALLAMQVRESDEATRDQSSMLTGILSNMPAVAFRIDQEGVMHDSFGRGLARFGLKELAAIGRIPLEPPDRIKNQVKQGTLANSVFYESNGILQGKPWWFLNCLCKLEGDQPDLIGFGIDITDRKRAERRLALHDAIADILTTASNISETYPQILKAICHTLDWKVGILWRMDYHRQALGAAVIWPPDSPQAQAMSSSNSSWSLTPPVGLAGQVWDIRNPLWIRDLADYHKDPRNQVALEVGLHAGFAIPICLAGNTRAVLEFFSPFPEEADDMLLQRLSNIGFQIGQCIEREHKERRLATHHSLTNVLAESAGMTQAASLILEAIGDNLGWDLGAIWTLDSSQQALRCLNVWHSPHLNLDAFRQASQAITFARGVGLPGRVWKSGKPSWITDVVSDPNFPRAAAAAQEGLHSGFAFPMKSGTEIVGVIEFFHRDIQKPDEELLAMFDSIGLQIGQFIQRTAKQSFNG</sequence>
<dbReference type="SMART" id="SM00065">
    <property type="entry name" value="GAF"/>
    <property type="match status" value="2"/>
</dbReference>
<evidence type="ECO:0000313" key="4">
    <source>
        <dbReference type="Proteomes" id="UP001302719"/>
    </source>
</evidence>
<dbReference type="EMBL" id="CP116967">
    <property type="protein sequence ID" value="WNM59277.1"/>
    <property type="molecule type" value="Genomic_DNA"/>
</dbReference>
<proteinExistence type="predicted"/>
<dbReference type="Gene3D" id="3.30.450.40">
    <property type="match status" value="2"/>
</dbReference>
<dbReference type="Pfam" id="PF13185">
    <property type="entry name" value="GAF_2"/>
    <property type="match status" value="2"/>
</dbReference>
<dbReference type="Proteomes" id="UP001302719">
    <property type="component" value="Chromosome"/>
</dbReference>
<keyword evidence="1" id="KW-0812">Transmembrane</keyword>
<dbReference type="KEGG" id="nall:PP769_05790"/>
<evidence type="ECO:0000259" key="2">
    <source>
        <dbReference type="SMART" id="SM00065"/>
    </source>
</evidence>
<dbReference type="InterPro" id="IPR029016">
    <property type="entry name" value="GAF-like_dom_sf"/>
</dbReference>
<evidence type="ECO:0000313" key="3">
    <source>
        <dbReference type="EMBL" id="WNM59277.1"/>
    </source>
</evidence>
<dbReference type="RefSeq" id="WP_312645988.1">
    <property type="nucleotide sequence ID" value="NZ_CP116967.1"/>
</dbReference>
<name>A0AA96JT71_9BACT</name>
<feature type="domain" description="GAF" evidence="2">
    <location>
        <begin position="419"/>
        <end position="569"/>
    </location>
</feature>
<gene>
    <name evidence="3" type="ORF">PP769_05790</name>
</gene>
<keyword evidence="1" id="KW-1133">Transmembrane helix</keyword>
<evidence type="ECO:0000256" key="1">
    <source>
        <dbReference type="SAM" id="Phobius"/>
    </source>
</evidence>
<feature type="transmembrane region" description="Helical" evidence="1">
    <location>
        <begin position="21"/>
        <end position="39"/>
    </location>
</feature>
<reference evidence="3 4" key="1">
    <citation type="submission" date="2023-01" db="EMBL/GenBank/DDBJ databases">
        <title>Cultivation and genomic characterization of new, ubiquitous marine nitrite-oxidizing bacteria from the Nitrospirales.</title>
        <authorList>
            <person name="Mueller A.J."/>
            <person name="Daebeler A."/>
            <person name="Herbold C.W."/>
            <person name="Kirkegaard R.H."/>
            <person name="Daims H."/>
        </authorList>
    </citation>
    <scope>NUCLEOTIDE SEQUENCE [LARGE SCALE GENOMIC DNA]</scope>
    <source>
        <strain evidence="3 4">VA</strain>
    </source>
</reference>
<dbReference type="InterPro" id="IPR003018">
    <property type="entry name" value="GAF"/>
</dbReference>
<keyword evidence="4" id="KW-1185">Reference proteome</keyword>
<dbReference type="SUPFAM" id="SSF55781">
    <property type="entry name" value="GAF domain-like"/>
    <property type="match status" value="2"/>
</dbReference>